<feature type="region of interest" description="Disordered" evidence="1">
    <location>
        <begin position="855"/>
        <end position="893"/>
    </location>
</feature>
<sequence>MVGKDMPVSDEDEEARVEQLVQKYKGPLSFCLSVWTVFVWTGQTVVSCKIFRSYSLLRSELQNVLLRAFQKLKVDPSLGAAASTTASSSTTSASGKTKGKKGKEDGGVAAMPALELAQRLCASFSGEATSVAVDETGDDDEDAALNRIMTIMKQKKDSIAQPLQKFVKESLHLPMTLHRAVLNTIQEVAMLGAESAAESSQRQSSSASTPSLSKKMQQRDIMDLLSLIKKNMESHTPCTWFLFAMDVTELYGARGFFPHGTQEVFLSPNQLEELLCLRCRYVIFIAAEVKNSFSHIINLPENVKSLIEGLASLLKIFATGSGARKQASIADSAEEDLNYYAVASQLNQFDNLQPPSSWVSSWATLFASASNLKDLQLWLQDQIGSSGEPSLNPFYNVNVGRMDQVSLQKQPDDQNGADSAEVEVAKGGKAKTLDETDQEKGKTGEAGAQQVSEEKAEKAGELSITKLTNMVCVETVNAFHDITNNNKDSSTLLHLSQEAQALGIDFREAFTADGMKVLENKMATVMWKSFRKYSTQNSAVFVNMQAEDSKGRVLVKRPVPDTLQLPFAGPISQSQQVTKDGKGFFLCRIFGIPFYASHQPSDVMLHDVMVPAWAVRNASKADQAFFVQASVMAYIPECISSPTLLDVELMFVGCDMDKDAVANPYSRVCFVDFDVNYLMPSTLIEESLAAQHERNKEKADKLAKSMIKTTLKQQSKAQKQNSSKKGAGRGGGRKRKSAEMSDSDQETNPVNVEAQAAKDAASILEKAEQQQGKLDSLLADHLNQIKIPDYIPITRLATVEEKQARSARGLVIQAALAQAEAVKAEAQQLAKSQKPKKDESQDAVAPQLGIRAYAESFAKKTTPDSGKGNQKGSKGKGRASGNNNNAEDKDAAALEVMKLGRRLLK</sequence>
<dbReference type="Proteomes" id="UP001642464">
    <property type="component" value="Unassembled WGS sequence"/>
</dbReference>
<protein>
    <recommendedName>
        <fullName evidence="4">FACT complex subunit</fullName>
    </recommendedName>
</protein>
<feature type="region of interest" description="Disordered" evidence="1">
    <location>
        <begin position="82"/>
        <end position="106"/>
    </location>
</feature>
<feature type="compositionally biased region" description="Basic and acidic residues" evidence="1">
    <location>
        <begin position="423"/>
        <end position="443"/>
    </location>
</feature>
<name>A0ABP0NYM3_9DINO</name>
<dbReference type="EMBL" id="CAXAMM010031890">
    <property type="protein sequence ID" value="CAK9068892.1"/>
    <property type="molecule type" value="Genomic_DNA"/>
</dbReference>
<proteinExistence type="predicted"/>
<organism evidence="2 3">
    <name type="scientific">Durusdinium trenchii</name>
    <dbReference type="NCBI Taxonomy" id="1381693"/>
    <lineage>
        <taxon>Eukaryota</taxon>
        <taxon>Sar</taxon>
        <taxon>Alveolata</taxon>
        <taxon>Dinophyceae</taxon>
        <taxon>Suessiales</taxon>
        <taxon>Symbiodiniaceae</taxon>
        <taxon>Durusdinium</taxon>
    </lineage>
</organism>
<feature type="compositionally biased region" description="Low complexity" evidence="1">
    <location>
        <begin position="712"/>
        <end position="725"/>
    </location>
</feature>
<feature type="region of interest" description="Disordered" evidence="1">
    <location>
        <begin position="196"/>
        <end position="215"/>
    </location>
</feature>
<feature type="region of interest" description="Disordered" evidence="1">
    <location>
        <begin position="710"/>
        <end position="750"/>
    </location>
</feature>
<feature type="region of interest" description="Disordered" evidence="1">
    <location>
        <begin position="409"/>
        <end position="459"/>
    </location>
</feature>
<accession>A0ABP0NYM3</accession>
<evidence type="ECO:0000313" key="3">
    <source>
        <dbReference type="Proteomes" id="UP001642464"/>
    </source>
</evidence>
<evidence type="ECO:0000256" key="1">
    <source>
        <dbReference type="SAM" id="MobiDB-lite"/>
    </source>
</evidence>
<feature type="compositionally biased region" description="Low complexity" evidence="1">
    <location>
        <begin position="82"/>
        <end position="96"/>
    </location>
</feature>
<evidence type="ECO:0000313" key="2">
    <source>
        <dbReference type="EMBL" id="CAK9068892.1"/>
    </source>
</evidence>
<reference evidence="2 3" key="1">
    <citation type="submission" date="2024-02" db="EMBL/GenBank/DDBJ databases">
        <authorList>
            <person name="Chen Y."/>
            <person name="Shah S."/>
            <person name="Dougan E. K."/>
            <person name="Thang M."/>
            <person name="Chan C."/>
        </authorList>
    </citation>
    <scope>NUCLEOTIDE SEQUENCE [LARGE SCALE GENOMIC DNA]</scope>
</reference>
<keyword evidence="3" id="KW-1185">Reference proteome</keyword>
<evidence type="ECO:0008006" key="4">
    <source>
        <dbReference type="Google" id="ProtNLM"/>
    </source>
</evidence>
<comment type="caution">
    <text evidence="2">The sequence shown here is derived from an EMBL/GenBank/DDBJ whole genome shotgun (WGS) entry which is preliminary data.</text>
</comment>
<feature type="compositionally biased region" description="Low complexity" evidence="1">
    <location>
        <begin position="196"/>
        <end position="208"/>
    </location>
</feature>
<gene>
    <name evidence="2" type="ORF">SCF082_LOCUS34608</name>
</gene>